<keyword evidence="1" id="KW-0150">Chloroplast</keyword>
<geneLocation type="chloroplast" evidence="1"/>
<dbReference type="EMBL" id="MG598531">
    <property type="protein sequence ID" value="AWD77450.1"/>
    <property type="molecule type" value="Genomic_DNA"/>
</dbReference>
<protein>
    <submittedName>
        <fullName evidence="1">Uncharacterized protein</fullName>
    </submittedName>
</protein>
<name>A0A2S1FXH4_9FLOR</name>
<proteinExistence type="predicted"/>
<keyword evidence="1" id="KW-0934">Plastid</keyword>
<reference evidence="1" key="1">
    <citation type="submission" date="2017-12" db="EMBL/GenBank/DDBJ databases">
        <title>Complete Sequences of the chloroplast DNA of the Grateloupia filicina.</title>
        <authorList>
            <person name="Liu T."/>
            <person name="Liu C."/>
            <person name="Li Y."/>
        </authorList>
    </citation>
    <scope>NUCLEOTIDE SEQUENCE</scope>
</reference>
<evidence type="ECO:0000313" key="1">
    <source>
        <dbReference type="EMBL" id="AWD77450.1"/>
    </source>
</evidence>
<gene>
    <name evidence="1" type="ORF">Grafi_p106</name>
</gene>
<accession>A0A2S1FXH4</accession>
<organism evidence="1">
    <name type="scientific">Grateloupia filicina</name>
    <dbReference type="NCBI Taxonomy" id="31455"/>
    <lineage>
        <taxon>Eukaryota</taxon>
        <taxon>Rhodophyta</taxon>
        <taxon>Florideophyceae</taxon>
        <taxon>Rhodymeniophycidae</taxon>
        <taxon>Halymeniales</taxon>
        <taxon>Halymeniaceae</taxon>
        <taxon>Grateloupia</taxon>
    </lineage>
</organism>
<sequence>MRTTIKSIPYLYLQAQKKYHKDSQNMNIDFDNFRKRIDCMDTLTNFIINISGNQNDR</sequence>
<dbReference type="AlphaFoldDB" id="A0A2S1FXH4"/>